<comment type="caution">
    <text evidence="2">The sequence shown here is derived from an EMBL/GenBank/DDBJ whole genome shotgun (WGS) entry which is preliminary data.</text>
</comment>
<dbReference type="Gene3D" id="1.20.5.190">
    <property type="match status" value="1"/>
</dbReference>
<evidence type="ECO:0000313" key="3">
    <source>
        <dbReference type="Proteomes" id="UP000177053"/>
    </source>
</evidence>
<protein>
    <submittedName>
        <fullName evidence="2">Uncharacterized protein</fullName>
    </submittedName>
</protein>
<proteinExistence type="predicted"/>
<sequence>MKNNIYKNFPIDKTPYKIHIKKYRMVKNNNATKTDIRSLKAYIKRLEKNTKADVKELKTDVGSLKTNMKILENKFDNLKTDMLEMKVEILGELKDMREESAAHNFSHMRINDDLQNHDEQIKKLETATV</sequence>
<keyword evidence="1" id="KW-0175">Coiled coil</keyword>
<accession>A0A1F7X906</accession>
<gene>
    <name evidence="2" type="ORF">A2Z22_00445</name>
</gene>
<organism evidence="2 3">
    <name type="scientific">Candidatus Woesebacteria bacterium RBG_16_34_12</name>
    <dbReference type="NCBI Taxonomy" id="1802480"/>
    <lineage>
        <taxon>Bacteria</taxon>
        <taxon>Candidatus Woeseibacteriota</taxon>
    </lineage>
</organism>
<dbReference type="Proteomes" id="UP000177053">
    <property type="component" value="Unassembled WGS sequence"/>
</dbReference>
<name>A0A1F7X906_9BACT</name>
<reference evidence="2 3" key="1">
    <citation type="journal article" date="2016" name="Nat. Commun.">
        <title>Thousands of microbial genomes shed light on interconnected biogeochemical processes in an aquifer system.</title>
        <authorList>
            <person name="Anantharaman K."/>
            <person name="Brown C.T."/>
            <person name="Hug L.A."/>
            <person name="Sharon I."/>
            <person name="Castelle C.J."/>
            <person name="Probst A.J."/>
            <person name="Thomas B.C."/>
            <person name="Singh A."/>
            <person name="Wilkins M.J."/>
            <person name="Karaoz U."/>
            <person name="Brodie E.L."/>
            <person name="Williams K.H."/>
            <person name="Hubbard S.S."/>
            <person name="Banfield J.F."/>
        </authorList>
    </citation>
    <scope>NUCLEOTIDE SEQUENCE [LARGE SCALE GENOMIC DNA]</scope>
</reference>
<dbReference type="AlphaFoldDB" id="A0A1F7X906"/>
<dbReference type="EMBL" id="MGFS01000016">
    <property type="protein sequence ID" value="OGM11504.1"/>
    <property type="molecule type" value="Genomic_DNA"/>
</dbReference>
<evidence type="ECO:0000313" key="2">
    <source>
        <dbReference type="EMBL" id="OGM11504.1"/>
    </source>
</evidence>
<feature type="coiled-coil region" evidence="1">
    <location>
        <begin position="29"/>
        <end position="127"/>
    </location>
</feature>
<evidence type="ECO:0000256" key="1">
    <source>
        <dbReference type="SAM" id="Coils"/>
    </source>
</evidence>